<dbReference type="PROSITE" id="PS50932">
    <property type="entry name" value="HTH_LACI_2"/>
    <property type="match status" value="1"/>
</dbReference>
<dbReference type="GO" id="GO:0000976">
    <property type="term" value="F:transcription cis-regulatory region binding"/>
    <property type="evidence" value="ECO:0007669"/>
    <property type="project" value="TreeGrafter"/>
</dbReference>
<dbReference type="InterPro" id="IPR028082">
    <property type="entry name" value="Peripla_BP_I"/>
</dbReference>
<evidence type="ECO:0000256" key="2">
    <source>
        <dbReference type="ARBA" id="ARBA00023125"/>
    </source>
</evidence>
<keyword evidence="3" id="KW-0804">Transcription</keyword>
<dbReference type="Gene3D" id="3.40.50.2300">
    <property type="match status" value="2"/>
</dbReference>
<dbReference type="Proteomes" id="UP000007093">
    <property type="component" value="Chromosome"/>
</dbReference>
<dbReference type="GO" id="GO:0003700">
    <property type="term" value="F:DNA-binding transcription factor activity"/>
    <property type="evidence" value="ECO:0007669"/>
    <property type="project" value="TreeGrafter"/>
</dbReference>
<dbReference type="PANTHER" id="PTHR30146">
    <property type="entry name" value="LACI-RELATED TRANSCRIPTIONAL REPRESSOR"/>
    <property type="match status" value="1"/>
</dbReference>
<evidence type="ECO:0000313" key="7">
    <source>
        <dbReference type="Proteomes" id="UP000007093"/>
    </source>
</evidence>
<dbReference type="PRINTS" id="PR00036">
    <property type="entry name" value="HTHLACI"/>
</dbReference>
<dbReference type="PROSITE" id="PS00356">
    <property type="entry name" value="HTH_LACI_1"/>
    <property type="match status" value="1"/>
</dbReference>
<dbReference type="EMBL" id="CP003058">
    <property type="protein sequence ID" value="AEQ22313.1"/>
    <property type="molecule type" value="Genomic_DNA"/>
</dbReference>
<sequence length="343" mass="37876">MKAGIFVSTIKDVAKRAGVSPTTVSIILNGKAEDRKISQATLEKVMNAVRDLDYQPNLSARRLRSNEIKKPSLAFFWPSDHRTNIMATFINYIQEELIAHQYDCELVIQTYQNDHLDEKASIFAKNSYNAMIIGASSLHDVEFLENTPSQSPVILINRTSALHSTISVDDKAVGREAARLLYDKGYREAALLAGKTPYVATGVRTKAFLTSCKELGIEIASEALIYCDNSIEGGVKGAAKYLRLGKRPPVIYSEADELARGALYELHRSGVAVPEDTEILTTSLMSPETTLYTIPSLSVIEISQQEVSREIVAMLMKLLSGEEAGPLHKILQPKVVLRESFSL</sequence>
<dbReference type="HOGENOM" id="CLU_037628_6_2_9"/>
<reference evidence="6 7" key="1">
    <citation type="journal article" date="2011" name="J. Bacteriol.">
        <title>Complete genome sequence of Acidaminococcus intestini RYC-MR95, a Gram-negative bacterium from the phylum Firmicutes.</title>
        <authorList>
            <person name="D'Auria G."/>
            <person name="Galan J.C."/>
            <person name="Rodriguez-Alcayna M."/>
            <person name="Moya A."/>
            <person name="Baquero F."/>
            <person name="Latorre A."/>
        </authorList>
    </citation>
    <scope>NUCLEOTIDE SEQUENCE [LARGE SCALE GENOMIC DNA]</scope>
    <source>
        <strain evidence="6 7">RyC-MR95</strain>
    </source>
</reference>
<evidence type="ECO:0000259" key="4">
    <source>
        <dbReference type="PROSITE" id="PS50932"/>
    </source>
</evidence>
<protein>
    <submittedName>
        <fullName evidence="6">Transcriptional regulator</fullName>
    </submittedName>
</protein>
<dbReference type="KEGG" id="ain:Acin_1087"/>
<feature type="domain" description="HTH cro/C1-type" evidence="5">
    <location>
        <begin position="9"/>
        <end position="55"/>
    </location>
</feature>
<keyword evidence="2" id="KW-0238">DNA-binding</keyword>
<organism evidence="6 7">
    <name type="scientific">Acidaminococcus intestini (strain RyC-MR95)</name>
    <dbReference type="NCBI Taxonomy" id="568816"/>
    <lineage>
        <taxon>Bacteria</taxon>
        <taxon>Bacillati</taxon>
        <taxon>Bacillota</taxon>
        <taxon>Negativicutes</taxon>
        <taxon>Acidaminococcales</taxon>
        <taxon>Acidaminococcaceae</taxon>
        <taxon>Acidaminococcus</taxon>
    </lineage>
</organism>
<dbReference type="InterPro" id="IPR001387">
    <property type="entry name" value="Cro/C1-type_HTH"/>
</dbReference>
<dbReference type="AlphaFoldDB" id="G4Q7H4"/>
<dbReference type="InterPro" id="IPR010982">
    <property type="entry name" value="Lambda_DNA-bd_dom_sf"/>
</dbReference>
<dbReference type="SUPFAM" id="SSF53822">
    <property type="entry name" value="Periplasmic binding protein-like I"/>
    <property type="match status" value="1"/>
</dbReference>
<keyword evidence="1" id="KW-0805">Transcription regulation</keyword>
<keyword evidence="7" id="KW-1185">Reference proteome</keyword>
<dbReference type="InterPro" id="IPR000843">
    <property type="entry name" value="HTH_LacI"/>
</dbReference>
<dbReference type="PROSITE" id="PS50943">
    <property type="entry name" value="HTH_CROC1"/>
    <property type="match status" value="1"/>
</dbReference>
<evidence type="ECO:0000256" key="1">
    <source>
        <dbReference type="ARBA" id="ARBA00023015"/>
    </source>
</evidence>
<evidence type="ECO:0000313" key="6">
    <source>
        <dbReference type="EMBL" id="AEQ22313.1"/>
    </source>
</evidence>
<dbReference type="STRING" id="568816.Acin_1087"/>
<name>G4Q7H4_ACIIR</name>
<proteinExistence type="predicted"/>
<dbReference type="Pfam" id="PF13377">
    <property type="entry name" value="Peripla_BP_3"/>
    <property type="match status" value="1"/>
</dbReference>
<dbReference type="SUPFAM" id="SSF47413">
    <property type="entry name" value="lambda repressor-like DNA-binding domains"/>
    <property type="match status" value="1"/>
</dbReference>
<dbReference type="PATRIC" id="fig|568816.4.peg.1044"/>
<evidence type="ECO:0000256" key="3">
    <source>
        <dbReference type="ARBA" id="ARBA00023163"/>
    </source>
</evidence>
<dbReference type="Gene3D" id="1.10.260.40">
    <property type="entry name" value="lambda repressor-like DNA-binding domains"/>
    <property type="match status" value="1"/>
</dbReference>
<accession>G4Q7H4</accession>
<dbReference type="Pfam" id="PF00356">
    <property type="entry name" value="LacI"/>
    <property type="match status" value="1"/>
</dbReference>
<dbReference type="InParanoid" id="G4Q7H4"/>
<gene>
    <name evidence="6" type="ordered locus">Acin_1087</name>
</gene>
<evidence type="ECO:0000259" key="5">
    <source>
        <dbReference type="PROSITE" id="PS50943"/>
    </source>
</evidence>
<dbReference type="InterPro" id="IPR046335">
    <property type="entry name" value="LacI/GalR-like_sensor"/>
</dbReference>
<dbReference type="PANTHER" id="PTHR30146:SF153">
    <property type="entry name" value="LACTOSE OPERON REPRESSOR"/>
    <property type="match status" value="1"/>
</dbReference>
<dbReference type="CDD" id="cd01392">
    <property type="entry name" value="HTH_LacI"/>
    <property type="match status" value="1"/>
</dbReference>
<dbReference type="eggNOG" id="COG1609">
    <property type="taxonomic scope" value="Bacteria"/>
</dbReference>
<dbReference type="SMART" id="SM00354">
    <property type="entry name" value="HTH_LACI"/>
    <property type="match status" value="1"/>
</dbReference>
<feature type="domain" description="HTH lacI-type" evidence="4">
    <location>
        <begin position="8"/>
        <end position="65"/>
    </location>
</feature>